<reference evidence="1" key="1">
    <citation type="journal article" date="2015" name="Nature">
        <title>Complex archaea that bridge the gap between prokaryotes and eukaryotes.</title>
        <authorList>
            <person name="Spang A."/>
            <person name="Saw J.H."/>
            <person name="Jorgensen S.L."/>
            <person name="Zaremba-Niedzwiedzka K."/>
            <person name="Martijn J."/>
            <person name="Lind A.E."/>
            <person name="van Eijk R."/>
            <person name="Schleper C."/>
            <person name="Guy L."/>
            <person name="Ettema T.J."/>
        </authorList>
    </citation>
    <scope>NUCLEOTIDE SEQUENCE</scope>
</reference>
<organism evidence="1">
    <name type="scientific">marine sediment metagenome</name>
    <dbReference type="NCBI Taxonomy" id="412755"/>
    <lineage>
        <taxon>unclassified sequences</taxon>
        <taxon>metagenomes</taxon>
        <taxon>ecological metagenomes</taxon>
    </lineage>
</organism>
<protein>
    <submittedName>
        <fullName evidence="1">Uncharacterized protein</fullName>
    </submittedName>
</protein>
<comment type="caution">
    <text evidence="1">The sequence shown here is derived from an EMBL/GenBank/DDBJ whole genome shotgun (WGS) entry which is preliminary data.</text>
</comment>
<proteinExistence type="predicted"/>
<evidence type="ECO:0000313" key="1">
    <source>
        <dbReference type="EMBL" id="KKL27676.1"/>
    </source>
</evidence>
<sequence>MATLLMAAGIGLVGAGQVQAGRAAEVEGKSAQAIANYNAAVQEREATAIEARTGLEQRRQTEEAARAMGTMRARIGVAGVVPTVGAPLQVQAKQASEFEMENLMIGYRGATAAARARSAAEIERMGGELAGERGKVRKRAAYVGAG</sequence>
<dbReference type="AlphaFoldDB" id="A0A0F9ECS6"/>
<feature type="non-terminal residue" evidence="1">
    <location>
        <position position="146"/>
    </location>
</feature>
<name>A0A0F9ECS6_9ZZZZ</name>
<accession>A0A0F9ECS6</accession>
<dbReference type="EMBL" id="LAZR01035377">
    <property type="protein sequence ID" value="KKL27676.1"/>
    <property type="molecule type" value="Genomic_DNA"/>
</dbReference>
<gene>
    <name evidence="1" type="ORF">LCGC14_2382800</name>
</gene>